<dbReference type="Pfam" id="PF01547">
    <property type="entry name" value="SBP_bac_1"/>
    <property type="match status" value="1"/>
</dbReference>
<dbReference type="SUPFAM" id="SSF53850">
    <property type="entry name" value="Periplasmic binding protein-like II"/>
    <property type="match status" value="1"/>
</dbReference>
<feature type="chain" id="PRO_5018334273" evidence="5">
    <location>
        <begin position="31"/>
        <end position="434"/>
    </location>
</feature>
<evidence type="ECO:0000256" key="5">
    <source>
        <dbReference type="SAM" id="SignalP"/>
    </source>
</evidence>
<dbReference type="RefSeq" id="WP_123223958.1">
    <property type="nucleotide sequence ID" value="NZ_RJSF01000043.1"/>
</dbReference>
<dbReference type="Proteomes" id="UP000279994">
    <property type="component" value="Unassembled WGS sequence"/>
</dbReference>
<dbReference type="PROSITE" id="PS51257">
    <property type="entry name" value="PROKAR_LIPOPROTEIN"/>
    <property type="match status" value="1"/>
</dbReference>
<comment type="subcellular location">
    <subcellularLocation>
        <location evidence="1">Cell envelope</location>
    </subcellularLocation>
</comment>
<dbReference type="InterPro" id="IPR006059">
    <property type="entry name" value="SBP"/>
</dbReference>
<evidence type="ECO:0000313" key="6">
    <source>
        <dbReference type="EMBL" id="RNM12981.1"/>
    </source>
</evidence>
<dbReference type="AlphaFoldDB" id="A0A3N0GKN2"/>
<dbReference type="PANTHER" id="PTHR43649:SF31">
    <property type="entry name" value="SN-GLYCEROL-3-PHOSPHATE-BINDING PERIPLASMIC PROTEIN UGPB"/>
    <property type="match status" value="1"/>
</dbReference>
<dbReference type="InterPro" id="IPR050490">
    <property type="entry name" value="Bact_solute-bd_prot1"/>
</dbReference>
<dbReference type="PANTHER" id="PTHR43649">
    <property type="entry name" value="ARABINOSE-BINDING PROTEIN-RELATED"/>
    <property type="match status" value="1"/>
</dbReference>
<accession>A0A3N0GKN2</accession>
<evidence type="ECO:0000256" key="2">
    <source>
        <dbReference type="ARBA" id="ARBA00008520"/>
    </source>
</evidence>
<keyword evidence="7" id="KW-1185">Reference proteome</keyword>
<proteinExistence type="inferred from homology"/>
<comment type="caution">
    <text evidence="6">The sequence shown here is derived from an EMBL/GenBank/DDBJ whole genome shotgun (WGS) entry which is preliminary data.</text>
</comment>
<reference evidence="6 7" key="1">
    <citation type="submission" date="2018-11" db="EMBL/GenBank/DDBJ databases">
        <authorList>
            <person name="Li F."/>
        </authorList>
    </citation>
    <scope>NUCLEOTIDE SEQUENCE [LARGE SCALE GENOMIC DNA]</scope>
    <source>
        <strain evidence="6 7">Gsoil 818</strain>
    </source>
</reference>
<evidence type="ECO:0000256" key="3">
    <source>
        <dbReference type="ARBA" id="ARBA00022448"/>
    </source>
</evidence>
<comment type="similarity">
    <text evidence="2">Belongs to the bacterial solute-binding protein 1 family.</text>
</comment>
<protein>
    <submittedName>
        <fullName evidence="6">Carbohydrate ABC transporter substrate-binding protein</fullName>
    </submittedName>
</protein>
<dbReference type="OrthoDB" id="2513534at2"/>
<feature type="signal peptide" evidence="5">
    <location>
        <begin position="1"/>
        <end position="30"/>
    </location>
</feature>
<keyword evidence="3" id="KW-0813">Transport</keyword>
<keyword evidence="4 5" id="KW-0732">Signal</keyword>
<sequence>MKQRRLWPAVVVTALAFVSACGGSSGSGSAKDGITVWVDAARLPAAQAYAKAHPDKKVHVVTFDGDGNGATTLQTKIQLWNRSGKGWPDVIFSEQANDPVWMAKAPFDFAAPLEKLIPENVRSQWPQTSTAQCTVGGKQVCLQDNLAQVVLWVNKKQMEAFGYTVPTTWQDWAALGEKVAKEHPGYIVGNIGDSFSHWIYLWGNQCPLQQLEGDKVKIDPTDDHCTRAAALFDPLIKNGTLPPLSVFTPDFAKKYGGAQDKVLLMPGPSWYAQAVFDQALHVPAGEMTAANPLQWGSESPVTTGQVGGGPWIISKHSKNSAAAADFVTWVTTVFNPTGKDARPGYPAYAPLAEKWLQALASNPYFAADPTPALKTAADQVWAGWNLVTYPDQPVWSDKVVTKMVAGDSLSSLLPTLGSALGDAAKAAGYSVVGN</sequence>
<gene>
    <name evidence="6" type="ORF">EFL26_16230</name>
</gene>
<dbReference type="Gene3D" id="3.40.190.10">
    <property type="entry name" value="Periplasmic binding protein-like II"/>
    <property type="match status" value="1"/>
</dbReference>
<evidence type="ECO:0000256" key="1">
    <source>
        <dbReference type="ARBA" id="ARBA00004196"/>
    </source>
</evidence>
<name>A0A3N0GKN2_9ACTN</name>
<dbReference type="GO" id="GO:0030313">
    <property type="term" value="C:cell envelope"/>
    <property type="evidence" value="ECO:0007669"/>
    <property type="project" value="UniProtKB-SubCell"/>
</dbReference>
<organism evidence="6 7">
    <name type="scientific">Nocardioides pocheonensis</name>
    <dbReference type="NCBI Taxonomy" id="661485"/>
    <lineage>
        <taxon>Bacteria</taxon>
        <taxon>Bacillati</taxon>
        <taxon>Actinomycetota</taxon>
        <taxon>Actinomycetes</taxon>
        <taxon>Propionibacteriales</taxon>
        <taxon>Nocardioidaceae</taxon>
        <taxon>Nocardioides</taxon>
    </lineage>
</organism>
<evidence type="ECO:0000313" key="7">
    <source>
        <dbReference type="Proteomes" id="UP000279994"/>
    </source>
</evidence>
<dbReference type="EMBL" id="RJSF01000043">
    <property type="protein sequence ID" value="RNM12981.1"/>
    <property type="molecule type" value="Genomic_DNA"/>
</dbReference>
<evidence type="ECO:0000256" key="4">
    <source>
        <dbReference type="ARBA" id="ARBA00022729"/>
    </source>
</evidence>